<dbReference type="InterPro" id="IPR011029">
    <property type="entry name" value="DEATH-like_dom_sf"/>
</dbReference>
<evidence type="ECO:0000256" key="1">
    <source>
        <dbReference type="SAM" id="MobiDB-lite"/>
    </source>
</evidence>
<feature type="region of interest" description="Disordered" evidence="1">
    <location>
        <begin position="1"/>
        <end position="57"/>
    </location>
</feature>
<organism evidence="2">
    <name type="scientific">Darwinula stevensoni</name>
    <dbReference type="NCBI Taxonomy" id="69355"/>
    <lineage>
        <taxon>Eukaryota</taxon>
        <taxon>Metazoa</taxon>
        <taxon>Ecdysozoa</taxon>
        <taxon>Arthropoda</taxon>
        <taxon>Crustacea</taxon>
        <taxon>Oligostraca</taxon>
        <taxon>Ostracoda</taxon>
        <taxon>Podocopa</taxon>
        <taxon>Podocopida</taxon>
        <taxon>Darwinulocopina</taxon>
        <taxon>Darwinuloidea</taxon>
        <taxon>Darwinulidae</taxon>
        <taxon>Darwinula</taxon>
    </lineage>
</organism>
<accession>A0A7R8X4R6</accession>
<feature type="compositionally biased region" description="Basic and acidic residues" evidence="1">
    <location>
        <begin position="254"/>
        <end position="269"/>
    </location>
</feature>
<dbReference type="Gene3D" id="1.10.533.10">
    <property type="entry name" value="Death Domain, Fas"/>
    <property type="match status" value="1"/>
</dbReference>
<proteinExistence type="predicted"/>
<sequence length="410" mass="45747">MSPSPCQSGQEESSGSSGKLEEEHTFIPNSAGGIPPVKSGESSSPSQLGEGGEESIKFTGERTTTVSCWYRYAITSHWAVLLEHMDVEKVENHMISKNKLRLSEREELNLETVPRRRRSALLHYVHSRDLNVFDAFWHGLVAAAPATLALAARCAAMVGLWLERHRSCHHLPRAGENGIYYERKSGKGIGAGVKPRTRKEARSRGGWIVPCPCPPPDYTRGLRLPTTKAVPCVFTKKLRTEKEAALGMSRNRKRLTETEKSRDSSERNLRTGKSKRKILVPPEKDLPFSRLTDDRRRGQGRSLPSVRHFVRVLLALHPVSPSAINTVTHTPNLPSTIFSGYNRQPLPPMMPWTRSSWSTATLSTGPRTSCHLNPPEALELDGRWKITHKEEMKKTTFALLVDGEASNSLL</sequence>
<reference evidence="2" key="1">
    <citation type="submission" date="2020-11" db="EMBL/GenBank/DDBJ databases">
        <authorList>
            <person name="Tran Van P."/>
        </authorList>
    </citation>
    <scope>NUCLEOTIDE SEQUENCE</scope>
</reference>
<feature type="compositionally biased region" description="Basic and acidic residues" evidence="1">
    <location>
        <begin position="282"/>
        <end position="297"/>
    </location>
</feature>
<dbReference type="EMBL" id="LR900013">
    <property type="protein sequence ID" value="CAD7243780.1"/>
    <property type="molecule type" value="Genomic_DNA"/>
</dbReference>
<evidence type="ECO:0000313" key="3">
    <source>
        <dbReference type="Proteomes" id="UP000677054"/>
    </source>
</evidence>
<dbReference type="CDD" id="cd01671">
    <property type="entry name" value="CARD"/>
    <property type="match status" value="1"/>
</dbReference>
<dbReference type="Proteomes" id="UP000677054">
    <property type="component" value="Unassembled WGS sequence"/>
</dbReference>
<keyword evidence="3" id="KW-1185">Reference proteome</keyword>
<protein>
    <submittedName>
        <fullName evidence="2">Uncharacterized protein</fullName>
    </submittedName>
</protein>
<evidence type="ECO:0000313" key="2">
    <source>
        <dbReference type="EMBL" id="CAD7243780.1"/>
    </source>
</evidence>
<gene>
    <name evidence="2" type="ORF">DSTB1V02_LOCUS3692</name>
</gene>
<feature type="region of interest" description="Disordered" evidence="1">
    <location>
        <begin position="243"/>
        <end position="302"/>
    </location>
</feature>
<name>A0A7R8X4R6_9CRUS</name>
<dbReference type="SUPFAM" id="SSF47986">
    <property type="entry name" value="DEATH domain"/>
    <property type="match status" value="1"/>
</dbReference>
<dbReference type="AlphaFoldDB" id="A0A7R8X4R6"/>
<feature type="compositionally biased region" description="Low complexity" evidence="1">
    <location>
        <begin position="1"/>
        <end position="17"/>
    </location>
</feature>
<dbReference type="EMBL" id="CAJPEV010000496">
    <property type="protein sequence ID" value="CAG0885858.1"/>
    <property type="molecule type" value="Genomic_DNA"/>
</dbReference>